<dbReference type="OMA" id="FTDMFPI"/>
<dbReference type="AlphaFoldDB" id="A0A0U5H2C0"/>
<dbReference type="Gene3D" id="6.10.250.3440">
    <property type="match status" value="1"/>
</dbReference>
<dbReference type="EMBL" id="CDMC01000010">
    <property type="protein sequence ID" value="CEL07956.1"/>
    <property type="molecule type" value="Genomic_DNA"/>
</dbReference>
<dbReference type="GO" id="GO:0005739">
    <property type="term" value="C:mitochondrion"/>
    <property type="evidence" value="ECO:0007669"/>
    <property type="project" value="GOC"/>
</dbReference>
<dbReference type="STRING" id="454130.A0A0U5H2C0"/>
<evidence type="ECO:0000313" key="2">
    <source>
        <dbReference type="Proteomes" id="UP000054771"/>
    </source>
</evidence>
<sequence>MRISLNTSTNHQVNWRPKSRYIMRSLTLSPVLASLANVFKIPASQTILRPAVPLLNQTTISKPLTPGRQESKATFSTSSPLLKQKGRTYVDKRITLIRYFLHHPLTPRPLRFSRGRYLRHWTIHRAWQLYQANRRRAKQLELQRQWQAMNAACEELRTGAGDGGKLFRKSMIKTRVFRDMFPIEYGRLQTEGPGEGWNHDWKRPQPKR</sequence>
<gene>
    <name evidence="1" type="ORF">ASPCAL11110</name>
</gene>
<evidence type="ECO:0008006" key="3">
    <source>
        <dbReference type="Google" id="ProtNLM"/>
    </source>
</evidence>
<dbReference type="OrthoDB" id="2098203at2759"/>
<reference evidence="2" key="1">
    <citation type="journal article" date="2016" name="Genome Announc.">
        <title>Draft genome sequences of fungus Aspergillus calidoustus.</title>
        <authorList>
            <person name="Horn F."/>
            <person name="Linde J."/>
            <person name="Mattern D.J."/>
            <person name="Walther G."/>
            <person name="Guthke R."/>
            <person name="Scherlach K."/>
            <person name="Martin K."/>
            <person name="Brakhage A.A."/>
            <person name="Petzke L."/>
            <person name="Valiante V."/>
        </authorList>
    </citation>
    <scope>NUCLEOTIDE SEQUENCE [LARGE SCALE GENOMIC DNA]</scope>
    <source>
        <strain evidence="2">SF006504</strain>
    </source>
</reference>
<organism evidence="1 2">
    <name type="scientific">Aspergillus calidoustus</name>
    <dbReference type="NCBI Taxonomy" id="454130"/>
    <lineage>
        <taxon>Eukaryota</taxon>
        <taxon>Fungi</taxon>
        <taxon>Dikarya</taxon>
        <taxon>Ascomycota</taxon>
        <taxon>Pezizomycotina</taxon>
        <taxon>Eurotiomycetes</taxon>
        <taxon>Eurotiomycetidae</taxon>
        <taxon>Eurotiales</taxon>
        <taxon>Aspergillaceae</taxon>
        <taxon>Aspergillus</taxon>
        <taxon>Aspergillus subgen. Nidulantes</taxon>
    </lineage>
</organism>
<dbReference type="Proteomes" id="UP000054771">
    <property type="component" value="Unassembled WGS sequence"/>
</dbReference>
<dbReference type="InterPro" id="IPR042831">
    <property type="entry name" value="Ribosomal_mL40_fung"/>
</dbReference>
<dbReference type="PANTHER" id="PTHR39150">
    <property type="entry name" value="54S RIBOSOMAL PROTEIN L28, MITOCHONDRIAL"/>
    <property type="match status" value="1"/>
</dbReference>
<accession>A0A0U5H2C0</accession>
<protein>
    <recommendedName>
        <fullName evidence="3">54S ribosomal protein L28, mitochondrial</fullName>
    </recommendedName>
</protein>
<dbReference type="GO" id="GO:0003735">
    <property type="term" value="F:structural constituent of ribosome"/>
    <property type="evidence" value="ECO:0007669"/>
    <property type="project" value="InterPro"/>
</dbReference>
<keyword evidence="2" id="KW-1185">Reference proteome</keyword>
<proteinExistence type="predicted"/>
<dbReference type="PANTHER" id="PTHR39150:SF1">
    <property type="entry name" value="LARGE RIBOSOMAL SUBUNIT PROTEIN ML40"/>
    <property type="match status" value="1"/>
</dbReference>
<dbReference type="GO" id="GO:0032543">
    <property type="term" value="P:mitochondrial translation"/>
    <property type="evidence" value="ECO:0007669"/>
    <property type="project" value="InterPro"/>
</dbReference>
<evidence type="ECO:0000313" key="1">
    <source>
        <dbReference type="EMBL" id="CEL07956.1"/>
    </source>
</evidence>
<name>A0A0U5H2C0_ASPCI</name>